<proteinExistence type="predicted"/>
<keyword evidence="2" id="KW-1185">Reference proteome</keyword>
<dbReference type="EMBL" id="CAJJDM010000008">
    <property type="protein sequence ID" value="CAD8046888.1"/>
    <property type="molecule type" value="Genomic_DNA"/>
</dbReference>
<gene>
    <name evidence="1" type="ORF">PPRIM_AZ9-3.1.T0110152</name>
</gene>
<evidence type="ECO:0000313" key="2">
    <source>
        <dbReference type="Proteomes" id="UP000688137"/>
    </source>
</evidence>
<accession>A0A8S1K8T3</accession>
<protein>
    <submittedName>
        <fullName evidence="1">Uncharacterized protein</fullName>
    </submittedName>
</protein>
<name>A0A8S1K8T3_PARPR</name>
<comment type="caution">
    <text evidence="1">The sequence shown here is derived from an EMBL/GenBank/DDBJ whole genome shotgun (WGS) entry which is preliminary data.</text>
</comment>
<organism evidence="1 2">
    <name type="scientific">Paramecium primaurelia</name>
    <dbReference type="NCBI Taxonomy" id="5886"/>
    <lineage>
        <taxon>Eukaryota</taxon>
        <taxon>Sar</taxon>
        <taxon>Alveolata</taxon>
        <taxon>Ciliophora</taxon>
        <taxon>Intramacronucleata</taxon>
        <taxon>Oligohymenophorea</taxon>
        <taxon>Peniculida</taxon>
        <taxon>Parameciidae</taxon>
        <taxon>Paramecium</taxon>
    </lineage>
</organism>
<reference evidence="1" key="1">
    <citation type="submission" date="2021-01" db="EMBL/GenBank/DDBJ databases">
        <authorList>
            <consortium name="Genoscope - CEA"/>
            <person name="William W."/>
        </authorList>
    </citation>
    <scope>NUCLEOTIDE SEQUENCE</scope>
</reference>
<dbReference type="Proteomes" id="UP000688137">
    <property type="component" value="Unassembled WGS sequence"/>
</dbReference>
<evidence type="ECO:0000313" key="1">
    <source>
        <dbReference type="EMBL" id="CAD8046888.1"/>
    </source>
</evidence>
<sequence length="56" mass="6532">MLDYAFKTHQDTIYNSQEVQSIIDQIVEIQNSNLLINPTITVTPQKIFKVLFLNHI</sequence>
<dbReference type="AlphaFoldDB" id="A0A8S1K8T3"/>